<sequence>MSRITFALFIIIFTATLSTQSSAETIHSRESLLGFAEHLMSEGEYYRAITEYQRVLFHYPEDSTISVRVRIFQAYLQAKQLDTALEEVQKLLLDFPEKPAALAEPLHLAGAELFRTGRYEEARIYLQLILDTWPHHTVATDAKSLLSSTFLALGKPKLALELDSDLNHNINKINIPQRNPRLAGALSAAMPGAGQLYAGRPTDAAVAFTVNLLLIGSLVSAMDSNHNMLAVAIGIFGAGWYGGNVFNAINSARHYNQEAINQASREYYQEIQPSSLQFNLQRSY</sequence>
<dbReference type="Proteomes" id="UP000528322">
    <property type="component" value="Unassembled WGS sequence"/>
</dbReference>
<dbReference type="Gene3D" id="1.25.40.10">
    <property type="entry name" value="Tetratricopeptide repeat domain"/>
    <property type="match status" value="1"/>
</dbReference>
<dbReference type="RefSeq" id="WP_183728901.1">
    <property type="nucleotide sequence ID" value="NZ_JACHID010000001.1"/>
</dbReference>
<accession>A0A7W7Y2U5</accession>
<evidence type="ECO:0000313" key="2">
    <source>
        <dbReference type="EMBL" id="MBB5021036.1"/>
    </source>
</evidence>
<evidence type="ECO:0000313" key="3">
    <source>
        <dbReference type="Proteomes" id="UP000528322"/>
    </source>
</evidence>
<reference evidence="2 3" key="1">
    <citation type="submission" date="2020-08" db="EMBL/GenBank/DDBJ databases">
        <title>Genomic Encyclopedia of Type Strains, Phase IV (KMG-IV): sequencing the most valuable type-strain genomes for metagenomic binning, comparative biology and taxonomic classification.</title>
        <authorList>
            <person name="Goeker M."/>
        </authorList>
    </citation>
    <scope>NUCLEOTIDE SEQUENCE [LARGE SCALE GENOMIC DNA]</scope>
    <source>
        <strain evidence="2 3">DSM 22071</strain>
    </source>
</reference>
<dbReference type="AlphaFoldDB" id="A0A7W7Y2U5"/>
<name>A0A7W7Y2U5_9BACT</name>
<organism evidence="2 3">
    <name type="scientific">Desulfurispira natronophila</name>
    <dbReference type="NCBI Taxonomy" id="682562"/>
    <lineage>
        <taxon>Bacteria</taxon>
        <taxon>Pseudomonadati</taxon>
        <taxon>Chrysiogenota</taxon>
        <taxon>Chrysiogenia</taxon>
        <taxon>Chrysiogenales</taxon>
        <taxon>Chrysiogenaceae</taxon>
        <taxon>Desulfurispira</taxon>
    </lineage>
</organism>
<feature type="chain" id="PRO_5031517582" evidence="1">
    <location>
        <begin position="24"/>
        <end position="284"/>
    </location>
</feature>
<keyword evidence="3" id="KW-1185">Reference proteome</keyword>
<proteinExistence type="predicted"/>
<gene>
    <name evidence="2" type="ORF">HNR37_000339</name>
</gene>
<evidence type="ECO:0000256" key="1">
    <source>
        <dbReference type="SAM" id="SignalP"/>
    </source>
</evidence>
<dbReference type="EMBL" id="JACHID010000001">
    <property type="protein sequence ID" value="MBB5021036.1"/>
    <property type="molecule type" value="Genomic_DNA"/>
</dbReference>
<dbReference type="InterPro" id="IPR011990">
    <property type="entry name" value="TPR-like_helical_dom_sf"/>
</dbReference>
<dbReference type="SUPFAM" id="SSF48452">
    <property type="entry name" value="TPR-like"/>
    <property type="match status" value="1"/>
</dbReference>
<feature type="signal peptide" evidence="1">
    <location>
        <begin position="1"/>
        <end position="23"/>
    </location>
</feature>
<keyword evidence="1" id="KW-0732">Signal</keyword>
<protein>
    <submittedName>
        <fullName evidence="2">Tetratricopeptide (TPR) repeat protein</fullName>
    </submittedName>
</protein>
<comment type="caution">
    <text evidence="2">The sequence shown here is derived from an EMBL/GenBank/DDBJ whole genome shotgun (WGS) entry which is preliminary data.</text>
</comment>